<feature type="transmembrane region" description="Helical" evidence="1">
    <location>
        <begin position="211"/>
        <end position="234"/>
    </location>
</feature>
<keyword evidence="3" id="KW-1185">Reference proteome</keyword>
<organism evidence="2 3">
    <name type="scientific">Fundidesulfovibrio magnetotacticus</name>
    <dbReference type="NCBI Taxonomy" id="2730080"/>
    <lineage>
        <taxon>Bacteria</taxon>
        <taxon>Pseudomonadati</taxon>
        <taxon>Thermodesulfobacteriota</taxon>
        <taxon>Desulfovibrionia</taxon>
        <taxon>Desulfovibrionales</taxon>
        <taxon>Desulfovibrionaceae</taxon>
        <taxon>Fundidesulfovibrio</taxon>
    </lineage>
</organism>
<evidence type="ECO:0000313" key="3">
    <source>
        <dbReference type="Proteomes" id="UP000494245"/>
    </source>
</evidence>
<dbReference type="Proteomes" id="UP000494245">
    <property type="component" value="Unassembled WGS sequence"/>
</dbReference>
<proteinExistence type="predicted"/>
<sequence>MGSRFPEGLESGRGLPAGRVLGEALALASGHCWTLLAWSASMPAVGLLLMGLGVLAGASGPWAVALTLFIWAIMGGLLARFWVRAHRLMLLPPDREGLPAPEGRVRSCLWAMVLLTLASVPAWVAGQVLARAMGQALDLALDLAPGLAPARSGPVASLEAVVSLLLPFFAVQALMARRVLLYLPGVSLGRRAPWSLATAMGRGHGLALARLNLCAGGFTVGVSLFAGWLVGMAFPHGPQGLLELLTLLVGLPAQAVFVACLQAACYRRLTLDPEA</sequence>
<name>A0A6V8LYY7_9BACT</name>
<feature type="transmembrane region" description="Helical" evidence="1">
    <location>
        <begin position="62"/>
        <end position="83"/>
    </location>
</feature>
<reference evidence="2 3" key="1">
    <citation type="submission" date="2020-04" db="EMBL/GenBank/DDBJ databases">
        <authorList>
            <consortium name="Desulfovibrio sp. FSS-1 genome sequencing consortium"/>
            <person name="Shimoshige H."/>
            <person name="Kobayashi H."/>
            <person name="Maekawa T."/>
        </authorList>
    </citation>
    <scope>NUCLEOTIDE SEQUENCE [LARGE SCALE GENOMIC DNA]</scope>
    <source>
        <strain evidence="2 3">SIID29052-01</strain>
    </source>
</reference>
<keyword evidence="1" id="KW-1133">Transmembrane helix</keyword>
<dbReference type="RefSeq" id="WP_173087147.1">
    <property type="nucleotide sequence ID" value="NZ_BLTE01000029.1"/>
</dbReference>
<feature type="transmembrane region" description="Helical" evidence="1">
    <location>
        <begin position="104"/>
        <end position="124"/>
    </location>
</feature>
<comment type="caution">
    <text evidence="2">The sequence shown here is derived from an EMBL/GenBank/DDBJ whole genome shotgun (WGS) entry which is preliminary data.</text>
</comment>
<evidence type="ECO:0000313" key="2">
    <source>
        <dbReference type="EMBL" id="GFK96010.1"/>
    </source>
</evidence>
<keyword evidence="1" id="KW-0812">Transmembrane</keyword>
<feature type="transmembrane region" description="Helical" evidence="1">
    <location>
        <begin position="35"/>
        <end position="56"/>
    </location>
</feature>
<evidence type="ECO:0000256" key="1">
    <source>
        <dbReference type="SAM" id="Phobius"/>
    </source>
</evidence>
<protein>
    <submittedName>
        <fullName evidence="2">Uncharacterized protein</fullName>
    </submittedName>
</protein>
<gene>
    <name evidence="2" type="ORF">NNJEOMEG_03884</name>
</gene>
<reference evidence="2 3" key="2">
    <citation type="submission" date="2020-05" db="EMBL/GenBank/DDBJ databases">
        <title>Draft genome sequence of Desulfovibrio sp. strainFSS-1.</title>
        <authorList>
            <person name="Shimoshige H."/>
            <person name="Kobayashi H."/>
            <person name="Maekawa T."/>
        </authorList>
    </citation>
    <scope>NUCLEOTIDE SEQUENCE [LARGE SCALE GENOMIC DNA]</scope>
    <source>
        <strain evidence="2 3">SIID29052-01</strain>
    </source>
</reference>
<dbReference type="AlphaFoldDB" id="A0A6V8LYY7"/>
<feature type="transmembrane region" description="Helical" evidence="1">
    <location>
        <begin position="240"/>
        <end position="261"/>
    </location>
</feature>
<dbReference type="EMBL" id="BLTE01000029">
    <property type="protein sequence ID" value="GFK96010.1"/>
    <property type="molecule type" value="Genomic_DNA"/>
</dbReference>
<accession>A0A6V8LYY7</accession>
<keyword evidence="1" id="KW-0472">Membrane</keyword>